<dbReference type="NCBIfam" id="TIGR02167">
    <property type="entry name" value="Liste_lipo_26"/>
    <property type="match status" value="1"/>
</dbReference>
<dbReference type="InterPro" id="IPR011889">
    <property type="entry name" value="Liste_lipo_26"/>
</dbReference>
<name>A0A6C0HY97_9ZZZZ</name>
<accession>A0A6C0HY97</accession>
<dbReference type="AlphaFoldDB" id="A0A6C0HY97"/>
<protein>
    <submittedName>
        <fullName evidence="1">Uncharacterized protein</fullName>
    </submittedName>
</protein>
<dbReference type="InterPro" id="IPR005046">
    <property type="entry name" value="DUF285"/>
</dbReference>
<evidence type="ECO:0000313" key="1">
    <source>
        <dbReference type="EMBL" id="QHT85472.1"/>
    </source>
</evidence>
<sequence>MAALIKFDTKEALMHAIENKMGDANTWDVSAITDMSFLFKMSDFNQDISQWDTSNVTTMEGMFSSCEFNSPLFKNVSKVTNMKDMFKGWVGVTTFNQPIPEWDVSNVVTMEGMFFQNKTFNQPLQLNTSSVTNMKNMFTNSSFNQPLTLDVSKVVDMEGMFFSSQFNQPLVWDTSSVTNMKDMFKMSQFNQPLKWNVSNVVTMEGMFFSSQFNQPLAWDTSSVTNMSHMFEYSKFDQDIHEWNVERVTEMTNIFSESQMIDAHKPTTFVYPIKEIKRKITIFVDMHGENLKDKLPFELPLHTSIAVRPGICTFMFNKTTTETLERLAEIKAVYHDKPIFAGNDIYKERYQPFEDVYFEENVKDVMKGTPGYTKEDLLALHQERTSPLRRLMHNRLYTISDDTRAIIMGIFIINAQENEREIEFTYPSVTIKSGEFTPDRSPFIKDDYMELQCRNLLNVEVANSFVEGGFQLESDDDYTNIDHVPRITLLDILLFFKKMGFDYVNIIDDGCRGESIDPQLRSQKSFEEHKRHEGVVTTFPGVGGTRKYKRKTRYVKNLRTKRYKRHSRRRFLK</sequence>
<dbReference type="Pfam" id="PF03382">
    <property type="entry name" value="DUF285"/>
    <property type="match status" value="2"/>
</dbReference>
<dbReference type="EMBL" id="MN740041">
    <property type="protein sequence ID" value="QHT85472.1"/>
    <property type="molecule type" value="Genomic_DNA"/>
</dbReference>
<proteinExistence type="predicted"/>
<reference evidence="1" key="1">
    <citation type="journal article" date="2020" name="Nature">
        <title>Giant virus diversity and host interactions through global metagenomics.</title>
        <authorList>
            <person name="Schulz F."/>
            <person name="Roux S."/>
            <person name="Paez-Espino D."/>
            <person name="Jungbluth S."/>
            <person name="Walsh D.A."/>
            <person name="Denef V.J."/>
            <person name="McMahon K.D."/>
            <person name="Konstantinidis K.T."/>
            <person name="Eloe-Fadrosh E.A."/>
            <person name="Kyrpides N.C."/>
            <person name="Woyke T."/>
        </authorList>
    </citation>
    <scope>NUCLEOTIDE SEQUENCE</scope>
    <source>
        <strain evidence="1">GVMAG-M-3300023184-17</strain>
    </source>
</reference>
<organism evidence="1">
    <name type="scientific">viral metagenome</name>
    <dbReference type="NCBI Taxonomy" id="1070528"/>
    <lineage>
        <taxon>unclassified sequences</taxon>
        <taxon>metagenomes</taxon>
        <taxon>organismal metagenomes</taxon>
    </lineage>
</organism>